<dbReference type="Pfam" id="PF25559">
    <property type="entry name" value="DUF7931"/>
    <property type="match status" value="1"/>
</dbReference>
<dbReference type="AlphaFoldDB" id="A0A3B1B794"/>
<evidence type="ECO:0000259" key="1">
    <source>
        <dbReference type="Pfam" id="PF25559"/>
    </source>
</evidence>
<accession>A0A3B1B794</accession>
<gene>
    <name evidence="2" type="ORF">MNBD_GAMMA24-2377</name>
</gene>
<sequence length="165" mass="18564">MDTEHVLGENGTAFQVTDFEAGQSIIHELAQQARTSLHVFDQDLSARLFNSTAFINSLRQLLANNRHANIKLLVADINRARHNAPQLFQLNYRAPSHVQIRQSDRAYHHVFVVADATGYFDHRMGSGHEAEINFNHPAKAVSLISFFDSIWNYSPVPGDAEKPSL</sequence>
<evidence type="ECO:0000313" key="2">
    <source>
        <dbReference type="EMBL" id="VAX14109.1"/>
    </source>
</evidence>
<dbReference type="InterPro" id="IPR057691">
    <property type="entry name" value="DUF7931"/>
</dbReference>
<name>A0A3B1B794_9ZZZZ</name>
<protein>
    <recommendedName>
        <fullName evidence="1">DUF7931 domain-containing protein</fullName>
    </recommendedName>
</protein>
<organism evidence="2">
    <name type="scientific">hydrothermal vent metagenome</name>
    <dbReference type="NCBI Taxonomy" id="652676"/>
    <lineage>
        <taxon>unclassified sequences</taxon>
        <taxon>metagenomes</taxon>
        <taxon>ecological metagenomes</taxon>
    </lineage>
</organism>
<feature type="domain" description="DUF7931" evidence="1">
    <location>
        <begin position="23"/>
        <end position="154"/>
    </location>
</feature>
<dbReference type="EMBL" id="UOFZ01000157">
    <property type="protein sequence ID" value="VAX14109.1"/>
    <property type="molecule type" value="Genomic_DNA"/>
</dbReference>
<dbReference type="SUPFAM" id="SSF56024">
    <property type="entry name" value="Phospholipase D/nuclease"/>
    <property type="match status" value="1"/>
</dbReference>
<proteinExistence type="predicted"/>
<reference evidence="2" key="1">
    <citation type="submission" date="2018-06" db="EMBL/GenBank/DDBJ databases">
        <authorList>
            <person name="Zhirakovskaya E."/>
        </authorList>
    </citation>
    <scope>NUCLEOTIDE SEQUENCE</scope>
</reference>